<sequence>MKQKPLSNLETVARGSEFQRSVSDLTEAFVEDMEEMMLKDLEPYEAYANHIRHQVCGNLEQFRSRFTRGYQALLNEMKEIESDKEH</sequence>
<gene>
    <name evidence="1" type="ordered locus">wcw_1176</name>
</gene>
<dbReference type="AlphaFoldDB" id="D6YWM2"/>
<dbReference type="STRING" id="716544.wcw_1176"/>
<name>D6YWM2_WADCW</name>
<accession>D6YWM2</accession>
<keyword evidence="2" id="KW-1185">Reference proteome</keyword>
<proteinExistence type="predicted"/>
<dbReference type="KEGG" id="wch:wcw_1176"/>
<dbReference type="HOGENOM" id="CLU_2497060_0_0_0"/>
<dbReference type="EMBL" id="CP001928">
    <property type="protein sequence ID" value="ADI38533.1"/>
    <property type="molecule type" value="Genomic_DNA"/>
</dbReference>
<protein>
    <submittedName>
        <fullName evidence="1">Uncharacterized protein</fullName>
    </submittedName>
</protein>
<dbReference type="Proteomes" id="UP000001505">
    <property type="component" value="Chromosome"/>
</dbReference>
<organism evidence="1 2">
    <name type="scientific">Waddlia chondrophila (strain ATCC VR-1470 / WSU 86-1044)</name>
    <dbReference type="NCBI Taxonomy" id="716544"/>
    <lineage>
        <taxon>Bacteria</taxon>
        <taxon>Pseudomonadati</taxon>
        <taxon>Chlamydiota</taxon>
        <taxon>Chlamydiia</taxon>
        <taxon>Parachlamydiales</taxon>
        <taxon>Waddliaceae</taxon>
        <taxon>Waddlia</taxon>
    </lineage>
</organism>
<dbReference type="RefSeq" id="WP_013182246.1">
    <property type="nucleotide sequence ID" value="NC_014225.1"/>
</dbReference>
<reference evidence="1 2" key="1">
    <citation type="journal article" date="2010" name="PLoS ONE">
        <title>The Waddlia genome: a window into chlamydial biology.</title>
        <authorList>
            <person name="Bertelli C."/>
            <person name="Collyn F."/>
            <person name="Croxatto A."/>
            <person name="Ruckert C."/>
            <person name="Polkinghorne A."/>
            <person name="Kebbi-Beghdadi C."/>
            <person name="Goesmann A."/>
            <person name="Vaughan L."/>
            <person name="Greub G."/>
        </authorList>
    </citation>
    <scope>NUCLEOTIDE SEQUENCE [LARGE SCALE GENOMIC DNA]</scope>
    <source>
        <strain evidence="2">ATCC VR-1470 / WSU 86-1044</strain>
    </source>
</reference>
<evidence type="ECO:0000313" key="1">
    <source>
        <dbReference type="EMBL" id="ADI38533.1"/>
    </source>
</evidence>
<evidence type="ECO:0000313" key="2">
    <source>
        <dbReference type="Proteomes" id="UP000001505"/>
    </source>
</evidence>